<accession>A0A235BV84</accession>
<feature type="transmembrane region" description="Helical" evidence="2">
    <location>
        <begin position="33"/>
        <end position="52"/>
    </location>
</feature>
<evidence type="ECO:0000259" key="3">
    <source>
        <dbReference type="Pfam" id="PF09976"/>
    </source>
</evidence>
<comment type="caution">
    <text evidence="4">The sequence shown here is derived from an EMBL/GenBank/DDBJ whole genome shotgun (WGS) entry which is preliminary data.</text>
</comment>
<feature type="repeat" description="TPR" evidence="1">
    <location>
        <begin position="137"/>
        <end position="170"/>
    </location>
</feature>
<keyword evidence="1" id="KW-0802">TPR repeat</keyword>
<dbReference type="PROSITE" id="PS50005">
    <property type="entry name" value="TPR"/>
    <property type="match status" value="2"/>
</dbReference>
<dbReference type="SUPFAM" id="SSF48452">
    <property type="entry name" value="TPR-like"/>
    <property type="match status" value="1"/>
</dbReference>
<evidence type="ECO:0000313" key="4">
    <source>
        <dbReference type="EMBL" id="OYD16248.1"/>
    </source>
</evidence>
<keyword evidence="2" id="KW-0812">Transmembrane</keyword>
<dbReference type="Pfam" id="PF09976">
    <property type="entry name" value="TPR_21"/>
    <property type="match status" value="1"/>
</dbReference>
<sequence>MAKRRKITKKDLKQDRFLETGLKAFRFTKQHRNIAIGTAIGVIFILIAIPLYQDYRRSGNEEADNQMMQAELAYLKGDFQNAYMQFETIHSNYRKTTAGAKAVYFMAHLLELQGKPDEAIKYFEEFLTMPEDNILTPAALLGLGACKTQLGKLDEAIKSFEETITRFPDSYFAQEAYQRTAELKEAMGDVDGAMEVYKKICNKYPRTDFAKQAEEKMAFLEGMSAVTRVKIPSGLQILPESE</sequence>
<organism evidence="4 5">
    <name type="scientific">candidate division WOR-3 bacterium JGI_Cruoil_03_44_89</name>
    <dbReference type="NCBI Taxonomy" id="1973748"/>
    <lineage>
        <taxon>Bacteria</taxon>
        <taxon>Bacteria division WOR-3</taxon>
    </lineage>
</organism>
<reference evidence="4 5" key="1">
    <citation type="submission" date="2017-07" db="EMBL/GenBank/DDBJ databases">
        <title>Recovery of genomes from metagenomes via a dereplication, aggregation, and scoring strategy.</title>
        <authorList>
            <person name="Sieber C.M."/>
            <person name="Probst A.J."/>
            <person name="Sharrar A."/>
            <person name="Thomas B.C."/>
            <person name="Hess M."/>
            <person name="Tringe S.G."/>
            <person name="Banfield J.F."/>
        </authorList>
    </citation>
    <scope>NUCLEOTIDE SEQUENCE [LARGE SCALE GENOMIC DNA]</scope>
    <source>
        <strain evidence="4">JGI_Cruoil_03_44_89</strain>
    </source>
</reference>
<evidence type="ECO:0000313" key="5">
    <source>
        <dbReference type="Proteomes" id="UP000215215"/>
    </source>
</evidence>
<dbReference type="EMBL" id="NOZQ01000076">
    <property type="protein sequence ID" value="OYD16248.1"/>
    <property type="molecule type" value="Genomic_DNA"/>
</dbReference>
<keyword evidence="2" id="KW-0472">Membrane</keyword>
<evidence type="ECO:0000256" key="2">
    <source>
        <dbReference type="SAM" id="Phobius"/>
    </source>
</evidence>
<dbReference type="SMART" id="SM00028">
    <property type="entry name" value="TPR"/>
    <property type="match status" value="3"/>
</dbReference>
<keyword evidence="2" id="KW-1133">Transmembrane helix</keyword>
<protein>
    <recommendedName>
        <fullName evidence="3">Ancillary SecYEG translocon subunit/Cell division coordinator CpoB TPR domain-containing protein</fullName>
    </recommendedName>
</protein>
<dbReference type="InterPro" id="IPR011990">
    <property type="entry name" value="TPR-like_helical_dom_sf"/>
</dbReference>
<dbReference type="InterPro" id="IPR018704">
    <property type="entry name" value="SecYEG/CpoB_TPR"/>
</dbReference>
<feature type="domain" description="Ancillary SecYEG translocon subunit/Cell division coordinator CpoB TPR" evidence="3">
    <location>
        <begin position="27"/>
        <end position="206"/>
    </location>
</feature>
<dbReference type="InterPro" id="IPR019734">
    <property type="entry name" value="TPR_rpt"/>
</dbReference>
<feature type="repeat" description="TPR" evidence="1">
    <location>
        <begin position="100"/>
        <end position="133"/>
    </location>
</feature>
<dbReference type="AlphaFoldDB" id="A0A235BV84"/>
<dbReference type="Gene3D" id="1.25.40.10">
    <property type="entry name" value="Tetratricopeptide repeat domain"/>
    <property type="match status" value="1"/>
</dbReference>
<name>A0A235BV84_UNCW3</name>
<proteinExistence type="predicted"/>
<dbReference type="Proteomes" id="UP000215215">
    <property type="component" value="Unassembled WGS sequence"/>
</dbReference>
<gene>
    <name evidence="4" type="ORF">CH333_03850</name>
</gene>
<evidence type="ECO:0000256" key="1">
    <source>
        <dbReference type="PROSITE-ProRule" id="PRU00339"/>
    </source>
</evidence>